<evidence type="ECO:0000256" key="4">
    <source>
        <dbReference type="ARBA" id="ARBA00023136"/>
    </source>
</evidence>
<keyword evidence="9" id="KW-1185">Reference proteome</keyword>
<evidence type="ECO:0000259" key="7">
    <source>
        <dbReference type="Pfam" id="PF05154"/>
    </source>
</evidence>
<dbReference type="RefSeq" id="WP_191733040.1">
    <property type="nucleotide sequence ID" value="NZ_JACSPR010000003.1"/>
</dbReference>
<organism evidence="8 9">
    <name type="scientific">Corynebacterium gallinarum</name>
    <dbReference type="NCBI Taxonomy" id="2762214"/>
    <lineage>
        <taxon>Bacteria</taxon>
        <taxon>Bacillati</taxon>
        <taxon>Actinomycetota</taxon>
        <taxon>Actinomycetes</taxon>
        <taxon>Mycobacteriales</taxon>
        <taxon>Corynebacteriaceae</taxon>
        <taxon>Corynebacterium</taxon>
    </lineage>
</organism>
<evidence type="ECO:0000256" key="3">
    <source>
        <dbReference type="ARBA" id="ARBA00022989"/>
    </source>
</evidence>
<reference evidence="8 9" key="1">
    <citation type="submission" date="2020-08" db="EMBL/GenBank/DDBJ databases">
        <title>A Genomic Blueprint of the Chicken Gut Microbiome.</title>
        <authorList>
            <person name="Gilroy R."/>
            <person name="Ravi A."/>
            <person name="Getino M."/>
            <person name="Pursley I."/>
            <person name="Horton D.L."/>
            <person name="Alikhan N.-F."/>
            <person name="Baker D."/>
            <person name="Gharbi K."/>
            <person name="Hall N."/>
            <person name="Watson M."/>
            <person name="Adriaenssens E.M."/>
            <person name="Foster-Nyarko E."/>
            <person name="Jarju S."/>
            <person name="Secka A."/>
            <person name="Antonio M."/>
            <person name="Oren A."/>
            <person name="Chaudhuri R."/>
            <person name="La Ragione R.M."/>
            <person name="Hildebrand F."/>
            <person name="Pallen M.J."/>
        </authorList>
    </citation>
    <scope>NUCLEOTIDE SEQUENCE [LARGE SCALE GENOMIC DNA]</scope>
    <source>
        <strain evidence="8 9">Sa1YVA5</strain>
    </source>
</reference>
<evidence type="ECO:0000313" key="9">
    <source>
        <dbReference type="Proteomes" id="UP000650224"/>
    </source>
</evidence>
<comment type="caution">
    <text evidence="8">The sequence shown here is derived from an EMBL/GenBank/DDBJ whole genome shotgun (WGS) entry which is preliminary data.</text>
</comment>
<evidence type="ECO:0000313" key="8">
    <source>
        <dbReference type="EMBL" id="MBD8029812.1"/>
    </source>
</evidence>
<feature type="transmembrane region" description="Helical" evidence="6">
    <location>
        <begin position="66"/>
        <end position="84"/>
    </location>
</feature>
<feature type="transmembrane region" description="Helical" evidence="6">
    <location>
        <begin position="113"/>
        <end position="133"/>
    </location>
</feature>
<name>A0A8I0HPG7_9CORY</name>
<sequence length="137" mass="15306">MSEYLKNPFDDDHERSQPTPPAPTPVTPSSIRHSAPVQRDTQPLTPGSYKAHLDQAAAVGSGKSRGLAAVLALFLGWFGVHNFYFGYKGKGFIQLVLFIAFLVLPDSNPMSLVVLFLFFWLVLDFFRLIFGIGKYRN</sequence>
<comment type="subcellular location">
    <subcellularLocation>
        <location evidence="1">Membrane</location>
        <topology evidence="1">Multi-pass membrane protein</topology>
    </subcellularLocation>
</comment>
<keyword evidence="3 6" id="KW-1133">Transmembrane helix</keyword>
<feature type="domain" description="TM2" evidence="7">
    <location>
        <begin position="62"/>
        <end position="101"/>
    </location>
</feature>
<evidence type="ECO:0000256" key="2">
    <source>
        <dbReference type="ARBA" id="ARBA00022692"/>
    </source>
</evidence>
<dbReference type="InterPro" id="IPR007829">
    <property type="entry name" value="TM2"/>
</dbReference>
<evidence type="ECO:0000256" key="6">
    <source>
        <dbReference type="SAM" id="Phobius"/>
    </source>
</evidence>
<evidence type="ECO:0000256" key="1">
    <source>
        <dbReference type="ARBA" id="ARBA00004141"/>
    </source>
</evidence>
<dbReference type="Proteomes" id="UP000650224">
    <property type="component" value="Unassembled WGS sequence"/>
</dbReference>
<keyword evidence="2 6" id="KW-0812">Transmembrane</keyword>
<accession>A0A8I0HPG7</accession>
<dbReference type="EMBL" id="JACSPR010000003">
    <property type="protein sequence ID" value="MBD8029812.1"/>
    <property type="molecule type" value="Genomic_DNA"/>
</dbReference>
<feature type="region of interest" description="Disordered" evidence="5">
    <location>
        <begin position="1"/>
        <end position="43"/>
    </location>
</feature>
<keyword evidence="4 6" id="KW-0472">Membrane</keyword>
<dbReference type="AlphaFoldDB" id="A0A8I0HPG7"/>
<dbReference type="GO" id="GO:0016020">
    <property type="term" value="C:membrane"/>
    <property type="evidence" value="ECO:0007669"/>
    <property type="project" value="UniProtKB-SubCell"/>
</dbReference>
<gene>
    <name evidence="8" type="ORF">H9627_05645</name>
</gene>
<evidence type="ECO:0000256" key="5">
    <source>
        <dbReference type="SAM" id="MobiDB-lite"/>
    </source>
</evidence>
<proteinExistence type="predicted"/>
<protein>
    <submittedName>
        <fullName evidence="8">TM2 domain-containing protein</fullName>
    </submittedName>
</protein>
<dbReference type="Pfam" id="PF05154">
    <property type="entry name" value="TM2"/>
    <property type="match status" value="1"/>
</dbReference>